<reference evidence="1 2" key="1">
    <citation type="submission" date="2018-03" db="EMBL/GenBank/DDBJ databases">
        <title>Genome sequencing of Simplicispira sp.</title>
        <authorList>
            <person name="Kim S.-J."/>
            <person name="Heo J."/>
            <person name="Kwon S.-W."/>
        </authorList>
    </citation>
    <scope>NUCLEOTIDE SEQUENCE [LARGE SCALE GENOMIC DNA]</scope>
    <source>
        <strain evidence="1 2">SC1-8</strain>
    </source>
</reference>
<organism evidence="1 2">
    <name type="scientific">Simplicispira suum</name>
    <dbReference type="NCBI Taxonomy" id="2109915"/>
    <lineage>
        <taxon>Bacteria</taxon>
        <taxon>Pseudomonadati</taxon>
        <taxon>Pseudomonadota</taxon>
        <taxon>Betaproteobacteria</taxon>
        <taxon>Burkholderiales</taxon>
        <taxon>Comamonadaceae</taxon>
        <taxon>Simplicispira</taxon>
    </lineage>
</organism>
<dbReference type="Proteomes" id="UP000239326">
    <property type="component" value="Chromosome"/>
</dbReference>
<protein>
    <submittedName>
        <fullName evidence="1">DNA-binding protein</fullName>
    </submittedName>
</protein>
<name>A0A2S0N0S0_9BURK</name>
<gene>
    <name evidence="1" type="ORF">C6571_10400</name>
</gene>
<dbReference type="GO" id="GO:0003677">
    <property type="term" value="F:DNA binding"/>
    <property type="evidence" value="ECO:0007669"/>
    <property type="project" value="UniProtKB-KW"/>
</dbReference>
<dbReference type="KEGG" id="simp:C6571_10400"/>
<dbReference type="Gene3D" id="1.20.120.330">
    <property type="entry name" value="Nucleotidyltransferases domain 2"/>
    <property type="match status" value="1"/>
</dbReference>
<accession>A0A2S0N0S0</accession>
<keyword evidence="2" id="KW-1185">Reference proteome</keyword>
<evidence type="ECO:0000313" key="1">
    <source>
        <dbReference type="EMBL" id="AVO41637.1"/>
    </source>
</evidence>
<keyword evidence="1" id="KW-0238">DNA-binding</keyword>
<proteinExistence type="predicted"/>
<dbReference type="RefSeq" id="WP_106446614.1">
    <property type="nucleotide sequence ID" value="NZ_CP027669.1"/>
</dbReference>
<evidence type="ECO:0000313" key="2">
    <source>
        <dbReference type="Proteomes" id="UP000239326"/>
    </source>
</evidence>
<dbReference type="EMBL" id="CP027669">
    <property type="protein sequence ID" value="AVO41637.1"/>
    <property type="molecule type" value="Genomic_DNA"/>
</dbReference>
<dbReference type="OrthoDB" id="5767600at2"/>
<sequence>MTLANLLAIQRLLAFNAPPEGVQRLLAAAVRNLADAQIAQLSAENRFDAAYKCILQCAMLGLWARGYRTSTSQPGHHQTALQALPLTMGLPNDTIIVLDALRKQRNLNDYEGDPVSDGVVAECLTQARALLAHTQQFLKTQFPDLLLVPKK</sequence>
<dbReference type="AlphaFoldDB" id="A0A2S0N0S0"/>